<evidence type="ECO:0000256" key="1">
    <source>
        <dbReference type="SAM" id="MobiDB-lite"/>
    </source>
</evidence>
<dbReference type="GO" id="GO:0003677">
    <property type="term" value="F:DNA binding"/>
    <property type="evidence" value="ECO:0007669"/>
    <property type="project" value="InterPro"/>
</dbReference>
<accession>A0A2U1NI00</accession>
<dbReference type="PANTHER" id="PTHR45786:SF66">
    <property type="entry name" value="HOOK MOTIF PROTEIN, PUTATIVE-RELATED"/>
    <property type="match status" value="1"/>
</dbReference>
<feature type="compositionally biased region" description="Polar residues" evidence="1">
    <location>
        <begin position="232"/>
        <end position="241"/>
    </location>
</feature>
<dbReference type="Proteomes" id="UP000245207">
    <property type="component" value="Unassembled WGS sequence"/>
</dbReference>
<evidence type="ECO:0000259" key="2">
    <source>
        <dbReference type="Pfam" id="PF14214"/>
    </source>
</evidence>
<dbReference type="SMART" id="SM00384">
    <property type="entry name" value="AT_hook"/>
    <property type="match status" value="2"/>
</dbReference>
<feature type="region of interest" description="Disordered" evidence="1">
    <location>
        <begin position="1"/>
        <end position="51"/>
    </location>
</feature>
<feature type="compositionally biased region" description="Polar residues" evidence="1">
    <location>
        <begin position="357"/>
        <end position="381"/>
    </location>
</feature>
<dbReference type="InterPro" id="IPR025476">
    <property type="entry name" value="Helitron_helicase-like"/>
</dbReference>
<sequence>MELEDAKSKEDDLHLNNKRKPVEREPSVQGHISGSTSLTNNIIQKPSKRKQTTNVLAAGRFIDTHVATPFMNVHNSMSRSPFSDIINVIPSGNAMGNPRLEASVNKVNENIHVTPTNTNVVPNSNILTMNSTTSSLSPALALRRRGRPPKDACANKENIHTASHFNPKTFLTPTGTCVGMSSNILTPNIPPSFSASANNENVYTPSQLNPNTVLSTPSTCVGMSSNIVTNNITQSTVSPVQTKRGRGRPRKHVANDNSDQHSLVTKSTRKRDMPNSLISGVTHPIIAPPLRKPGRRSQKEAISSNNSCVVDNTTTPARTPQMNPNGTVSAPNNRSRFANKSPVHFNIETPTHDRRTPTSNRGSSNLTPSRESLKGKNSTRSAVRRISLQEDEVDSDYAYNEYTTGISADETPEHKKSRVTMREWFAYRLMDRPNVFSTILNGRRLFQQFLVDGFTMVEAERLGYVLREQKDLRCETIVVLSPLPSFRTHPEVSTPGKTDVYPRSKSRRVLLEAGETDLQLARRFCDFGLHFAAFVVETSTKAGILAGQADLNYGLVAAKAESEVDSKCLVMKNASIMAGFAVIVELFFGTKKVRTATREIWLHLQVVANDVNVVAMPEVADDVAIMIEEMNVNDDVAMPEEMAGERVGEQVVANDVNAVAMPEVADVAAMMEEMNVNHDVAMPEQMAGEPVGEVVTRPSDEI</sequence>
<dbReference type="STRING" id="35608.A0A2U1NI00"/>
<feature type="domain" description="Helitron helicase-like" evidence="2">
    <location>
        <begin position="424"/>
        <end position="477"/>
    </location>
</feature>
<feature type="compositionally biased region" description="Basic residues" evidence="1">
    <location>
        <begin position="243"/>
        <end position="252"/>
    </location>
</feature>
<evidence type="ECO:0000313" key="4">
    <source>
        <dbReference type="Proteomes" id="UP000245207"/>
    </source>
</evidence>
<protein>
    <recommendedName>
        <fullName evidence="2">Helitron helicase-like domain-containing protein</fullName>
    </recommendedName>
</protein>
<dbReference type="PANTHER" id="PTHR45786">
    <property type="entry name" value="DNA BINDING PROTEIN-LIKE"/>
    <property type="match status" value="1"/>
</dbReference>
<comment type="caution">
    <text evidence="3">The sequence shown here is derived from an EMBL/GenBank/DDBJ whole genome shotgun (WGS) entry which is preliminary data.</text>
</comment>
<dbReference type="EMBL" id="PKPP01002783">
    <property type="protein sequence ID" value="PWA73145.1"/>
    <property type="molecule type" value="Genomic_DNA"/>
</dbReference>
<keyword evidence="4" id="KW-1185">Reference proteome</keyword>
<dbReference type="Pfam" id="PF14214">
    <property type="entry name" value="Helitron_like_N"/>
    <property type="match status" value="1"/>
</dbReference>
<dbReference type="OrthoDB" id="1728974at2759"/>
<reference evidence="3 4" key="1">
    <citation type="journal article" date="2018" name="Mol. Plant">
        <title>The genome of Artemisia annua provides insight into the evolution of Asteraceae family and artemisinin biosynthesis.</title>
        <authorList>
            <person name="Shen Q."/>
            <person name="Zhang L."/>
            <person name="Liao Z."/>
            <person name="Wang S."/>
            <person name="Yan T."/>
            <person name="Shi P."/>
            <person name="Liu M."/>
            <person name="Fu X."/>
            <person name="Pan Q."/>
            <person name="Wang Y."/>
            <person name="Lv Z."/>
            <person name="Lu X."/>
            <person name="Zhang F."/>
            <person name="Jiang W."/>
            <person name="Ma Y."/>
            <person name="Chen M."/>
            <person name="Hao X."/>
            <person name="Li L."/>
            <person name="Tang Y."/>
            <person name="Lv G."/>
            <person name="Zhou Y."/>
            <person name="Sun X."/>
            <person name="Brodelius P.E."/>
            <person name="Rose J.K.C."/>
            <person name="Tang K."/>
        </authorList>
    </citation>
    <scope>NUCLEOTIDE SEQUENCE [LARGE SCALE GENOMIC DNA]</scope>
    <source>
        <strain evidence="4">cv. Huhao1</strain>
        <tissue evidence="3">Leaf</tissue>
    </source>
</reference>
<feature type="compositionally biased region" description="Polar residues" evidence="1">
    <location>
        <begin position="30"/>
        <end position="44"/>
    </location>
</feature>
<feature type="compositionally biased region" description="Basic and acidic residues" evidence="1">
    <location>
        <begin position="1"/>
        <end position="26"/>
    </location>
</feature>
<feature type="compositionally biased region" description="Polar residues" evidence="1">
    <location>
        <begin position="300"/>
        <end position="338"/>
    </location>
</feature>
<dbReference type="AlphaFoldDB" id="A0A2U1NI00"/>
<name>A0A2U1NI00_ARTAN</name>
<gene>
    <name evidence="3" type="ORF">CTI12_AA263140</name>
</gene>
<proteinExistence type="predicted"/>
<feature type="region of interest" description="Disordered" evidence="1">
    <location>
        <begin position="232"/>
        <end position="383"/>
    </location>
</feature>
<evidence type="ECO:0000313" key="3">
    <source>
        <dbReference type="EMBL" id="PWA73145.1"/>
    </source>
</evidence>
<organism evidence="3 4">
    <name type="scientific">Artemisia annua</name>
    <name type="common">Sweet wormwood</name>
    <dbReference type="NCBI Taxonomy" id="35608"/>
    <lineage>
        <taxon>Eukaryota</taxon>
        <taxon>Viridiplantae</taxon>
        <taxon>Streptophyta</taxon>
        <taxon>Embryophyta</taxon>
        <taxon>Tracheophyta</taxon>
        <taxon>Spermatophyta</taxon>
        <taxon>Magnoliopsida</taxon>
        <taxon>eudicotyledons</taxon>
        <taxon>Gunneridae</taxon>
        <taxon>Pentapetalae</taxon>
        <taxon>asterids</taxon>
        <taxon>campanulids</taxon>
        <taxon>Asterales</taxon>
        <taxon>Asteraceae</taxon>
        <taxon>Asteroideae</taxon>
        <taxon>Anthemideae</taxon>
        <taxon>Artemisiinae</taxon>
        <taxon>Artemisia</taxon>
    </lineage>
</organism>
<dbReference type="InterPro" id="IPR017956">
    <property type="entry name" value="AT_hook_DNA-bd_motif"/>
</dbReference>
<feature type="compositionally biased region" description="Polar residues" evidence="1">
    <location>
        <begin position="255"/>
        <end position="266"/>
    </location>
</feature>